<evidence type="ECO:0000256" key="2">
    <source>
        <dbReference type="ARBA" id="ARBA00022692"/>
    </source>
</evidence>
<proteinExistence type="predicted"/>
<sequence>MSIRTYLLLAIIIGVIAQFPSLAPYLNWDRNAILDGEVWRIVTGNITHTNWPHLIMNSIGFIIITFIFRRHFQPKIYTLVIFALSIAIGIGLFATSILWYAGFSGVLHGLFAWGALKDIQSKNKEGYLLLLALAAKVGWDCFSGGSAESASLIGAHVAVQAHLIGAITGTFIGLSSYIQKNENSY</sequence>
<feature type="transmembrane region" description="Helical" evidence="5">
    <location>
        <begin position="153"/>
        <end position="178"/>
    </location>
</feature>
<reference evidence="9" key="2">
    <citation type="submission" date="2017-05" db="EMBL/GenBank/DDBJ databases">
        <title>Whole genome sequence of fish pathogenic bacteria, Photobacterium damselae subsp. piscicida, strain 91-197, isolated from hybrid striped bass (Morone sp.) in USA.</title>
        <authorList>
            <person name="Teru Y."/>
            <person name="Hikima J."/>
            <person name="Kono T."/>
            <person name="Sakai M."/>
            <person name="Takano T."/>
            <person name="Hawke J.P."/>
            <person name="Takeyama H."/>
            <person name="Aoki T."/>
        </authorList>
    </citation>
    <scope>NUCLEOTIDE SEQUENCE [LARGE SCALE GENOMIC DNA]</scope>
    <source>
        <strain evidence="9">91-197</strain>
    </source>
</reference>
<reference evidence="8 10" key="3">
    <citation type="submission" date="2020-09" db="EMBL/GenBank/DDBJ databases">
        <title>Complete, closed and curated genome sequences of Photobacterium damselae subsp. piscicida isolates from Australia indicate localised evolution and additional plasmid-borne pathogenicity mechanisms.</title>
        <authorList>
            <person name="Baseggio L."/>
            <person name="Silayeva O."/>
            <person name="Buller N."/>
            <person name="Landos M."/>
            <person name="Engelstaedter J."/>
            <person name="Barnes A.C."/>
        </authorList>
    </citation>
    <scope>NUCLEOTIDE SEQUENCE [LARGE SCALE GENOMIC DNA]</scope>
    <source>
        <strain evidence="8 10">AS-16-0540-1</strain>
    </source>
</reference>
<feature type="domain" description="Peptidase S54 rhomboid" evidence="6">
    <location>
        <begin position="36"/>
        <end position="174"/>
    </location>
</feature>
<dbReference type="GO" id="GO:0016020">
    <property type="term" value="C:membrane"/>
    <property type="evidence" value="ECO:0007669"/>
    <property type="project" value="UniProtKB-SubCell"/>
</dbReference>
<evidence type="ECO:0000259" key="6">
    <source>
        <dbReference type="Pfam" id="PF01694"/>
    </source>
</evidence>
<evidence type="ECO:0000313" key="9">
    <source>
        <dbReference type="Proteomes" id="UP000218676"/>
    </source>
</evidence>
<dbReference type="Proteomes" id="UP000218676">
    <property type="component" value="Chromosome 1"/>
</dbReference>
<dbReference type="EC" id="3.4.21.-" evidence="8"/>
<protein>
    <submittedName>
        <fullName evidence="7">Rhomboid family protein</fullName>
    </submittedName>
    <submittedName>
        <fullName evidence="8">Rhombosortase</fullName>
        <ecNumber evidence="8">3.4.21.-</ecNumber>
    </submittedName>
</protein>
<reference evidence="7" key="1">
    <citation type="journal article" date="2017" name="Genome Announc.">
        <title>Whole-Genome Sequence of Photobacterium damselae subsp. piscicida Strain 91-197, Isolated from Hybrid Striped Bass (Morone sp.) in the United States.</title>
        <authorList>
            <person name="Teru Y."/>
            <person name="Hikima J."/>
            <person name="Kono T."/>
            <person name="Sakai M."/>
            <person name="Takano T."/>
            <person name="Hawke J.P."/>
            <person name="Takeyama H."/>
            <person name="Aoki T."/>
        </authorList>
    </citation>
    <scope>NUCLEOTIDE SEQUENCE</scope>
    <source>
        <strain evidence="7">91-197</strain>
    </source>
</reference>
<evidence type="ECO:0000313" key="7">
    <source>
        <dbReference type="EMBL" id="BAX53775.1"/>
    </source>
</evidence>
<dbReference type="RefSeq" id="WP_044174938.1">
    <property type="nucleotide sequence ID" value="NZ_AP018045.1"/>
</dbReference>
<dbReference type="GO" id="GO:0004252">
    <property type="term" value="F:serine-type endopeptidase activity"/>
    <property type="evidence" value="ECO:0007669"/>
    <property type="project" value="InterPro"/>
</dbReference>
<comment type="subcellular location">
    <subcellularLocation>
        <location evidence="1">Membrane</location>
        <topology evidence="1">Multi-pass membrane protein</topology>
    </subcellularLocation>
</comment>
<dbReference type="EMBL" id="CP061854">
    <property type="protein sequence ID" value="QOD57229.1"/>
    <property type="molecule type" value="Genomic_DNA"/>
</dbReference>
<keyword evidence="2 5" id="KW-0812">Transmembrane</keyword>
<evidence type="ECO:0000256" key="4">
    <source>
        <dbReference type="ARBA" id="ARBA00023136"/>
    </source>
</evidence>
<feature type="transmembrane region" description="Helical" evidence="5">
    <location>
        <begin position="76"/>
        <end position="93"/>
    </location>
</feature>
<evidence type="ECO:0000313" key="10">
    <source>
        <dbReference type="Proteomes" id="UP000516656"/>
    </source>
</evidence>
<accession>A0A1Q9H3Q8</accession>
<dbReference type="InterPro" id="IPR023826">
    <property type="entry name" value="Rhom-like_SP_proteobac"/>
</dbReference>
<dbReference type="EMBL" id="AP018045">
    <property type="protein sequence ID" value="BAX53775.1"/>
    <property type="molecule type" value="Genomic_DNA"/>
</dbReference>
<dbReference type="AlphaFoldDB" id="A0A1Q9H3Q8"/>
<dbReference type="InterPro" id="IPR035952">
    <property type="entry name" value="Rhomboid-like_sf"/>
</dbReference>
<gene>
    <name evidence="8" type="primary">rrtA</name>
    <name evidence="8" type="ORF">IC627_04350</name>
    <name evidence="7" type="ORF">PDPUS_1_02401</name>
</gene>
<dbReference type="Pfam" id="PF01694">
    <property type="entry name" value="Rhomboid"/>
    <property type="match status" value="1"/>
</dbReference>
<keyword evidence="3 5" id="KW-1133">Transmembrane helix</keyword>
<evidence type="ECO:0000256" key="5">
    <source>
        <dbReference type="SAM" id="Phobius"/>
    </source>
</evidence>
<evidence type="ECO:0000313" key="8">
    <source>
        <dbReference type="EMBL" id="QOD57229.1"/>
    </source>
</evidence>
<dbReference type="NCBIfam" id="TIGR03902">
    <property type="entry name" value="rhom_GG_sort"/>
    <property type="match status" value="1"/>
</dbReference>
<keyword evidence="4 5" id="KW-0472">Membrane</keyword>
<dbReference type="Gene3D" id="1.20.1540.10">
    <property type="entry name" value="Rhomboid-like"/>
    <property type="match status" value="1"/>
</dbReference>
<evidence type="ECO:0000256" key="3">
    <source>
        <dbReference type="ARBA" id="ARBA00022989"/>
    </source>
</evidence>
<dbReference type="SUPFAM" id="SSF144091">
    <property type="entry name" value="Rhomboid-like"/>
    <property type="match status" value="1"/>
</dbReference>
<feature type="transmembrane region" description="Helical" evidence="5">
    <location>
        <begin position="7"/>
        <end position="26"/>
    </location>
</feature>
<evidence type="ECO:0000256" key="1">
    <source>
        <dbReference type="ARBA" id="ARBA00004141"/>
    </source>
</evidence>
<name>A0A1Q9H3Q8_PHODP</name>
<dbReference type="InterPro" id="IPR022764">
    <property type="entry name" value="Peptidase_S54_rhomboid_dom"/>
</dbReference>
<keyword evidence="8" id="KW-0378">Hydrolase</keyword>
<dbReference type="Proteomes" id="UP000516656">
    <property type="component" value="Chromosome 1"/>
</dbReference>
<organism evidence="8 10">
    <name type="scientific">Photobacterium damsela subsp. piscicida</name>
    <name type="common">Pasteurella piscicida</name>
    <dbReference type="NCBI Taxonomy" id="38294"/>
    <lineage>
        <taxon>Bacteria</taxon>
        <taxon>Pseudomonadati</taxon>
        <taxon>Pseudomonadota</taxon>
        <taxon>Gammaproteobacteria</taxon>
        <taxon>Vibrionales</taxon>
        <taxon>Vibrionaceae</taxon>
        <taxon>Photobacterium</taxon>
    </lineage>
</organism>
<feature type="transmembrane region" description="Helical" evidence="5">
    <location>
        <begin position="51"/>
        <end position="69"/>
    </location>
</feature>